<reference evidence="5" key="1">
    <citation type="submission" date="2018-11" db="EMBL/GenBank/DDBJ databases">
        <authorList>
            <person name="Alioto T."/>
            <person name="Alioto T."/>
        </authorList>
    </citation>
    <scope>NUCLEOTIDE SEQUENCE</scope>
</reference>
<dbReference type="GO" id="GO:0008233">
    <property type="term" value="F:peptidase activity"/>
    <property type="evidence" value="ECO:0007669"/>
    <property type="project" value="UniProtKB-KW"/>
</dbReference>
<dbReference type="SMART" id="SM01086">
    <property type="entry name" value="ClpB_D2-small"/>
    <property type="match status" value="1"/>
</dbReference>
<dbReference type="GO" id="GO:0016887">
    <property type="term" value="F:ATP hydrolysis activity"/>
    <property type="evidence" value="ECO:0007669"/>
    <property type="project" value="InterPro"/>
</dbReference>
<evidence type="ECO:0000313" key="5">
    <source>
        <dbReference type="EMBL" id="VDI79981.1"/>
    </source>
</evidence>
<dbReference type="Gene3D" id="3.40.50.300">
    <property type="entry name" value="P-loop containing nucleotide triphosphate hydrolases"/>
    <property type="match status" value="1"/>
</dbReference>
<dbReference type="Pfam" id="PF10431">
    <property type="entry name" value="ClpB_D2-small"/>
    <property type="match status" value="1"/>
</dbReference>
<dbReference type="Pfam" id="PF07724">
    <property type="entry name" value="AAA_2"/>
    <property type="match status" value="1"/>
</dbReference>
<proteinExistence type="predicted"/>
<dbReference type="OrthoDB" id="1721884at2759"/>
<keyword evidence="5" id="KW-0645">Protease</keyword>
<gene>
    <name evidence="5" type="ORF">MGAL_10B000987</name>
</gene>
<dbReference type="InterPro" id="IPR003593">
    <property type="entry name" value="AAA+_ATPase"/>
</dbReference>
<comment type="caution">
    <text evidence="5">The sequence shown here is derived from an EMBL/GenBank/DDBJ whole genome shotgun (WGS) entry which is preliminary data.</text>
</comment>
<evidence type="ECO:0000259" key="4">
    <source>
        <dbReference type="SMART" id="SM01086"/>
    </source>
</evidence>
<dbReference type="GO" id="GO:0051603">
    <property type="term" value="P:proteolysis involved in protein catabolic process"/>
    <property type="evidence" value="ECO:0007669"/>
    <property type="project" value="TreeGrafter"/>
</dbReference>
<keyword evidence="1" id="KW-0547">Nucleotide-binding</keyword>
<keyword evidence="6" id="KW-1185">Reference proteome</keyword>
<dbReference type="EMBL" id="UYJE01010126">
    <property type="protein sequence ID" value="VDI79981.1"/>
    <property type="molecule type" value="Genomic_DNA"/>
</dbReference>
<sequence length="621" mass="69188">MSASIRLCSSPVRHMVASTFRRNIVCVQRVSDVRIFKVWQQISAAPGSYRFMCTGKDGGGGEEGGGGGKNFKPPGDIKSFKCHKCGHENKYDLAGKEKKFSVLVCQNEDCKASIIVEPISSPEPPKPPKPEITVNYKPEDIHKFLDQHVIGQQKCKKYLATQVYQHARKIQKIMSEQQQKTAQVETDVKMKDFELQFRAFLGNSGKVVPFQTQYQGRGNSEKLSKREKKLLAQKLNSLILVPGTTTTSSKLINRYEGKKALQTSPLGLGTTPQQQQPYPKIDIIETNKEVETFIRKSNMFLIGPTGTGKTLQVETLAKCLNLPFAKWDCTNLTSAGYVGEDVESVIELLYHNAGQDVQKCQTGIVYLDEVDKLRKTAGLNVRDVGGEGVQQSLLKILEGSVVNIPQDRGSNKRLKDKETVQIDTTNILFILSGAFTGIEDIVRRRVTKDTSFGLGAAKVQSETELQAQKNKAILSKAEVEFQERNSLREKLEEKDIIDYGFLPEFVGRVAIIATVQDLSVDDLIRILTEPKSSIVSQYKQMFALDDCDLEIEPGGLKAIAEKAFDKKVGARGLRSIMESLFLDIMYHLPDLKSVIITEDFVRGKAEAIIVKKPEEVVEVYG</sequence>
<dbReference type="Gene3D" id="1.10.8.60">
    <property type="match status" value="1"/>
</dbReference>
<accession>A0A8B6HKA2</accession>
<feature type="domain" description="Clp ATPase C-terminal" evidence="4">
    <location>
        <begin position="518"/>
        <end position="610"/>
    </location>
</feature>
<protein>
    <submittedName>
        <fullName evidence="5">ATP-dependent Clp protease ATP-binding subunit ClpX</fullName>
    </submittedName>
</protein>
<dbReference type="Proteomes" id="UP000596742">
    <property type="component" value="Unassembled WGS sequence"/>
</dbReference>
<evidence type="ECO:0000313" key="6">
    <source>
        <dbReference type="Proteomes" id="UP000596742"/>
    </source>
</evidence>
<evidence type="ECO:0000259" key="3">
    <source>
        <dbReference type="SMART" id="SM00382"/>
    </source>
</evidence>
<dbReference type="SMART" id="SM00382">
    <property type="entry name" value="AAA"/>
    <property type="match status" value="1"/>
</dbReference>
<dbReference type="InterPro" id="IPR027417">
    <property type="entry name" value="P-loop_NTPase"/>
</dbReference>
<dbReference type="FunFam" id="1.10.8.60:FF:000002">
    <property type="entry name" value="ATP-dependent Clp protease ATP-binding subunit ClpX"/>
    <property type="match status" value="1"/>
</dbReference>
<keyword evidence="2 5" id="KW-0067">ATP-binding</keyword>
<dbReference type="SUPFAM" id="SSF52540">
    <property type="entry name" value="P-loop containing nucleoside triphosphate hydrolases"/>
    <property type="match status" value="1"/>
</dbReference>
<dbReference type="InterPro" id="IPR019489">
    <property type="entry name" value="Clp_ATPase_C"/>
</dbReference>
<dbReference type="GO" id="GO:0005524">
    <property type="term" value="F:ATP binding"/>
    <property type="evidence" value="ECO:0007669"/>
    <property type="project" value="UniProtKB-KW"/>
</dbReference>
<dbReference type="PANTHER" id="PTHR48102">
    <property type="entry name" value="ATP-DEPENDENT CLP PROTEASE ATP-BINDING SUBUNIT CLPX-LIKE, MITOCHONDRIAL-RELATED"/>
    <property type="match status" value="1"/>
</dbReference>
<feature type="domain" description="AAA+ ATPase" evidence="3">
    <location>
        <begin position="295"/>
        <end position="542"/>
    </location>
</feature>
<dbReference type="AlphaFoldDB" id="A0A8B6HKA2"/>
<keyword evidence="5" id="KW-0378">Hydrolase</keyword>
<dbReference type="InterPro" id="IPR003959">
    <property type="entry name" value="ATPase_AAA_core"/>
</dbReference>
<evidence type="ECO:0000256" key="1">
    <source>
        <dbReference type="ARBA" id="ARBA00022741"/>
    </source>
</evidence>
<organism evidence="5 6">
    <name type="scientific">Mytilus galloprovincialis</name>
    <name type="common">Mediterranean mussel</name>
    <dbReference type="NCBI Taxonomy" id="29158"/>
    <lineage>
        <taxon>Eukaryota</taxon>
        <taxon>Metazoa</taxon>
        <taxon>Spiralia</taxon>
        <taxon>Lophotrochozoa</taxon>
        <taxon>Mollusca</taxon>
        <taxon>Bivalvia</taxon>
        <taxon>Autobranchia</taxon>
        <taxon>Pteriomorphia</taxon>
        <taxon>Mytilida</taxon>
        <taxon>Mytiloidea</taxon>
        <taxon>Mytilidae</taxon>
        <taxon>Mytilinae</taxon>
        <taxon>Mytilus</taxon>
    </lineage>
</organism>
<evidence type="ECO:0000256" key="2">
    <source>
        <dbReference type="ARBA" id="ARBA00022840"/>
    </source>
</evidence>
<dbReference type="InterPro" id="IPR050052">
    <property type="entry name" value="ATP-dep_Clp_protease_ClpX"/>
</dbReference>
<dbReference type="PANTHER" id="PTHR48102:SF7">
    <property type="entry name" value="ATP-DEPENDENT CLP PROTEASE ATP-BINDING SUBUNIT CLPX-LIKE, MITOCHONDRIAL"/>
    <property type="match status" value="1"/>
</dbReference>
<name>A0A8B6HKA2_MYTGA</name>